<dbReference type="Gene3D" id="3.90.226.10">
    <property type="entry name" value="2-enoyl-CoA Hydratase, Chain A, domain 1"/>
    <property type="match status" value="1"/>
</dbReference>
<evidence type="ECO:0000313" key="4">
    <source>
        <dbReference type="Proteomes" id="UP000245998"/>
    </source>
</evidence>
<dbReference type="PROSITE" id="PS00166">
    <property type="entry name" value="ENOYL_COA_HYDRATASE"/>
    <property type="match status" value="1"/>
</dbReference>
<dbReference type="PANTHER" id="PTHR43684">
    <property type="match status" value="1"/>
</dbReference>
<accession>A0A2U1K108</accession>
<keyword evidence="4" id="KW-1185">Reference proteome</keyword>
<evidence type="ECO:0000256" key="1">
    <source>
        <dbReference type="ARBA" id="ARBA00005254"/>
    </source>
</evidence>
<dbReference type="InterPro" id="IPR001753">
    <property type="entry name" value="Enoyl-CoA_hydra/iso"/>
</dbReference>
<sequence length="264" mass="28763">MVMGVLQITTENGVRVIKLNRPERLNAINDELSSKLELAIEDASKDDEVRVIILTGSGKGFSSGLDLSEFSKRDPATMTRAMKVDNLGWVGRLALGIVHNDKPVIAAINGIAAGAGFALTLGCDFRFMSESARVTAGYIRRGLNPDAGMTYFLPRLIGPTKANELILTGRDVYAEEAERIGLVNAVYPDEEFHGRVMDFAKGIAEGPPIAMTFSKRLLAASQDSNLETLLKQELSSIRVCFGTEDVKEGIKAFAEKRKPIFKGR</sequence>
<name>A0A2U1K108_9BACI</name>
<gene>
    <name evidence="3" type="ORF">DCC39_09510</name>
</gene>
<dbReference type="InterPro" id="IPR029045">
    <property type="entry name" value="ClpP/crotonase-like_dom_sf"/>
</dbReference>
<evidence type="ECO:0000313" key="3">
    <source>
        <dbReference type="EMBL" id="PWA11200.1"/>
    </source>
</evidence>
<reference evidence="3 4" key="1">
    <citation type="submission" date="2018-04" db="EMBL/GenBank/DDBJ databases">
        <title>Camelliibacillus theae gen. nov., sp. nov., isolated from Pu'er tea.</title>
        <authorList>
            <person name="Niu L."/>
        </authorList>
    </citation>
    <scope>NUCLEOTIDE SEQUENCE [LARGE SCALE GENOMIC DNA]</scope>
    <source>
        <strain evidence="3 4">T8</strain>
    </source>
</reference>
<evidence type="ECO:0000256" key="2">
    <source>
        <dbReference type="RuleBase" id="RU003707"/>
    </source>
</evidence>
<protein>
    <submittedName>
        <fullName evidence="3">Enoyl-CoA hydratase</fullName>
    </submittedName>
</protein>
<dbReference type="Proteomes" id="UP000245998">
    <property type="component" value="Unassembled WGS sequence"/>
</dbReference>
<dbReference type="OrthoDB" id="9775794at2"/>
<comment type="caution">
    <text evidence="3">The sequence shown here is derived from an EMBL/GenBank/DDBJ whole genome shotgun (WGS) entry which is preliminary data.</text>
</comment>
<dbReference type="InterPro" id="IPR018376">
    <property type="entry name" value="Enoyl-CoA_hyd/isom_CS"/>
</dbReference>
<dbReference type="Gene3D" id="1.10.12.10">
    <property type="entry name" value="Lyase 2-enoyl-coa Hydratase, Chain A, domain 2"/>
    <property type="match status" value="1"/>
</dbReference>
<dbReference type="CDD" id="cd06558">
    <property type="entry name" value="crotonase-like"/>
    <property type="match status" value="1"/>
</dbReference>
<dbReference type="InterPro" id="IPR051053">
    <property type="entry name" value="ECH/Chromodomain_protein"/>
</dbReference>
<dbReference type="SUPFAM" id="SSF52096">
    <property type="entry name" value="ClpP/crotonase"/>
    <property type="match status" value="1"/>
</dbReference>
<dbReference type="EMBL" id="QCZG01000017">
    <property type="protein sequence ID" value="PWA11200.1"/>
    <property type="molecule type" value="Genomic_DNA"/>
</dbReference>
<organism evidence="3 4">
    <name type="scientific">Pueribacillus theae</name>
    <dbReference type="NCBI Taxonomy" id="2171751"/>
    <lineage>
        <taxon>Bacteria</taxon>
        <taxon>Bacillati</taxon>
        <taxon>Bacillota</taxon>
        <taxon>Bacilli</taxon>
        <taxon>Bacillales</taxon>
        <taxon>Bacillaceae</taxon>
        <taxon>Pueribacillus</taxon>
    </lineage>
</organism>
<dbReference type="PANTHER" id="PTHR43684:SF4">
    <property type="entry name" value="ENOYL-COA HYDRATASE_ISOMERASE FAMILY PROTEIN (AFU_ORTHOLOGUE AFUA_1G01890)"/>
    <property type="match status" value="1"/>
</dbReference>
<dbReference type="GO" id="GO:0003824">
    <property type="term" value="F:catalytic activity"/>
    <property type="evidence" value="ECO:0007669"/>
    <property type="project" value="InterPro"/>
</dbReference>
<dbReference type="InterPro" id="IPR014748">
    <property type="entry name" value="Enoyl-CoA_hydra_C"/>
</dbReference>
<comment type="similarity">
    <text evidence="1 2">Belongs to the enoyl-CoA hydratase/isomerase family.</text>
</comment>
<proteinExistence type="inferred from homology"/>
<dbReference type="AlphaFoldDB" id="A0A2U1K108"/>
<dbReference type="Pfam" id="PF00378">
    <property type="entry name" value="ECH_1"/>
    <property type="match status" value="1"/>
</dbReference>